<protein>
    <submittedName>
        <fullName evidence="2">Uncharacterized protein</fullName>
    </submittedName>
</protein>
<dbReference type="RefSeq" id="WP_245758059.1">
    <property type="nucleotide sequence ID" value="NZ_FOKW01000007.1"/>
</dbReference>
<keyword evidence="1" id="KW-0472">Membrane</keyword>
<proteinExistence type="predicted"/>
<keyword evidence="1" id="KW-0812">Transmembrane</keyword>
<gene>
    <name evidence="2" type="ORF">SAMN05444422_10757</name>
</gene>
<dbReference type="AlphaFoldDB" id="A0A1I1IAM9"/>
<keyword evidence="1" id="KW-1133">Transmembrane helix</keyword>
<evidence type="ECO:0000313" key="3">
    <source>
        <dbReference type="Proteomes" id="UP000199161"/>
    </source>
</evidence>
<sequence>MIDRSRYRADVATLSLWRRGTAGLELLVVVALVGLEALWVDGPPVPFLIAVGATVGLVES</sequence>
<reference evidence="3" key="1">
    <citation type="submission" date="2016-10" db="EMBL/GenBank/DDBJ databases">
        <authorList>
            <person name="Varghese N."/>
            <person name="Submissions S."/>
        </authorList>
    </citation>
    <scope>NUCLEOTIDE SEQUENCE [LARGE SCALE GENOMIC DNA]</scope>
    <source>
        <strain evidence="3">DSM 13078</strain>
    </source>
</reference>
<dbReference type="Proteomes" id="UP000199161">
    <property type="component" value="Unassembled WGS sequence"/>
</dbReference>
<organism evidence="2 3">
    <name type="scientific">Natronobacterium haloterrestre</name>
    <name type="common">Halobiforma haloterrestris</name>
    <dbReference type="NCBI Taxonomy" id="148448"/>
    <lineage>
        <taxon>Archaea</taxon>
        <taxon>Methanobacteriati</taxon>
        <taxon>Methanobacteriota</taxon>
        <taxon>Stenosarchaea group</taxon>
        <taxon>Halobacteria</taxon>
        <taxon>Halobacteriales</taxon>
        <taxon>Natrialbaceae</taxon>
        <taxon>Natronobacterium</taxon>
    </lineage>
</organism>
<feature type="transmembrane region" description="Helical" evidence="1">
    <location>
        <begin position="21"/>
        <end position="40"/>
    </location>
</feature>
<name>A0A1I1IAM9_NATHA</name>
<evidence type="ECO:0000256" key="1">
    <source>
        <dbReference type="SAM" id="Phobius"/>
    </source>
</evidence>
<accession>A0A1I1IAM9</accession>
<evidence type="ECO:0000313" key="2">
    <source>
        <dbReference type="EMBL" id="SFC33409.1"/>
    </source>
</evidence>
<keyword evidence="3" id="KW-1185">Reference proteome</keyword>
<dbReference type="EMBL" id="FOKW01000007">
    <property type="protein sequence ID" value="SFC33409.1"/>
    <property type="molecule type" value="Genomic_DNA"/>
</dbReference>